<dbReference type="Gene3D" id="1.10.10.10">
    <property type="entry name" value="Winged helix-like DNA-binding domain superfamily/Winged helix DNA-binding domain"/>
    <property type="match status" value="1"/>
</dbReference>
<dbReference type="SUPFAM" id="SSF46785">
    <property type="entry name" value="Winged helix' DNA-binding domain"/>
    <property type="match status" value="1"/>
</dbReference>
<reference evidence="8" key="1">
    <citation type="journal article" date="2019" name="Int. J. Syst. Evol. Microbiol.">
        <title>The Global Catalogue of Microorganisms (GCM) 10K type strain sequencing project: providing services to taxonomists for standard genome sequencing and annotation.</title>
        <authorList>
            <consortium name="The Broad Institute Genomics Platform"/>
            <consortium name="The Broad Institute Genome Sequencing Center for Infectious Disease"/>
            <person name="Wu L."/>
            <person name="Ma J."/>
        </authorList>
    </citation>
    <scope>NUCLEOTIDE SEQUENCE [LARGE SCALE GENOMIC DNA]</scope>
    <source>
        <strain evidence="8">KCTC 62102</strain>
    </source>
</reference>
<dbReference type="InterPro" id="IPR043135">
    <property type="entry name" value="Fur_C"/>
</dbReference>
<keyword evidence="2" id="KW-0678">Repressor</keyword>
<comment type="similarity">
    <text evidence="1">Belongs to the Fur family.</text>
</comment>
<accession>A0ABV7DNB8</accession>
<dbReference type="PANTHER" id="PTHR33202">
    <property type="entry name" value="ZINC UPTAKE REGULATION PROTEIN"/>
    <property type="match status" value="1"/>
</dbReference>
<keyword evidence="4" id="KW-0805">Transcription regulation</keyword>
<dbReference type="InterPro" id="IPR036390">
    <property type="entry name" value="WH_DNA-bd_sf"/>
</dbReference>
<evidence type="ECO:0000313" key="7">
    <source>
        <dbReference type="EMBL" id="MFC3084501.1"/>
    </source>
</evidence>
<evidence type="ECO:0000256" key="5">
    <source>
        <dbReference type="ARBA" id="ARBA00023125"/>
    </source>
</evidence>
<dbReference type="InterPro" id="IPR002481">
    <property type="entry name" value="FUR"/>
</dbReference>
<comment type="caution">
    <text evidence="7">The sequence shown here is derived from an EMBL/GenBank/DDBJ whole genome shotgun (WGS) entry which is preliminary data.</text>
</comment>
<protein>
    <submittedName>
        <fullName evidence="7">Fur family transcriptional regulator</fullName>
    </submittedName>
</protein>
<dbReference type="InterPro" id="IPR036388">
    <property type="entry name" value="WH-like_DNA-bd_sf"/>
</dbReference>
<evidence type="ECO:0000256" key="3">
    <source>
        <dbReference type="ARBA" id="ARBA00022833"/>
    </source>
</evidence>
<dbReference type="RefSeq" id="WP_197642361.1">
    <property type="nucleotide sequence ID" value="NZ_JAEACP010000004.1"/>
</dbReference>
<evidence type="ECO:0000313" key="8">
    <source>
        <dbReference type="Proteomes" id="UP001595445"/>
    </source>
</evidence>
<organism evidence="7 8">
    <name type="scientific">Tabrizicola soli</name>
    <dbReference type="NCBI Taxonomy" id="2185115"/>
    <lineage>
        <taxon>Bacteria</taxon>
        <taxon>Pseudomonadati</taxon>
        <taxon>Pseudomonadota</taxon>
        <taxon>Alphaproteobacteria</taxon>
        <taxon>Rhodobacterales</taxon>
        <taxon>Paracoccaceae</taxon>
        <taxon>Tabrizicola</taxon>
    </lineage>
</organism>
<dbReference type="PANTHER" id="PTHR33202:SF6">
    <property type="entry name" value="ZINC UPTAKE REGULATION PROTEIN"/>
    <property type="match status" value="1"/>
</dbReference>
<dbReference type="Gene3D" id="3.30.1490.190">
    <property type="match status" value="1"/>
</dbReference>
<sequence length="171" mass="18086">MPQTHPPDCPGCAAPDLAFAAHDHAHCAADALARAEAVTAANNSRLTPVRRRVLEILLEDHRALGAYDVLARLAADGFGNQPPVAYRALEFLVEQGLAHRIQRLNAFTACAHPGEAHAPAFLICRACHSVAEAEAAPAREALDREAGRLGFAIERTTLEALGLCPSCKAAA</sequence>
<dbReference type="Proteomes" id="UP001595445">
    <property type="component" value="Unassembled WGS sequence"/>
</dbReference>
<evidence type="ECO:0000256" key="2">
    <source>
        <dbReference type="ARBA" id="ARBA00022491"/>
    </source>
</evidence>
<keyword evidence="8" id="KW-1185">Reference proteome</keyword>
<proteinExistence type="inferred from homology"/>
<name>A0ABV7DNB8_9RHOB</name>
<keyword evidence="5" id="KW-0238">DNA-binding</keyword>
<dbReference type="EMBL" id="JBHRSM010000001">
    <property type="protein sequence ID" value="MFC3084501.1"/>
    <property type="molecule type" value="Genomic_DNA"/>
</dbReference>
<evidence type="ECO:0000256" key="6">
    <source>
        <dbReference type="ARBA" id="ARBA00023163"/>
    </source>
</evidence>
<keyword evidence="6" id="KW-0804">Transcription</keyword>
<gene>
    <name evidence="7" type="ORF">ACFOD6_00435</name>
</gene>
<evidence type="ECO:0000256" key="4">
    <source>
        <dbReference type="ARBA" id="ARBA00023015"/>
    </source>
</evidence>
<evidence type="ECO:0000256" key="1">
    <source>
        <dbReference type="ARBA" id="ARBA00007957"/>
    </source>
</evidence>
<keyword evidence="3" id="KW-0862">Zinc</keyword>